<dbReference type="PANTHER" id="PTHR10566:SF113">
    <property type="entry name" value="PROTEIN ACTIVITY OF BC1 COMPLEX KINASE 7, CHLOROPLASTIC"/>
    <property type="match status" value="1"/>
</dbReference>
<dbReference type="GO" id="GO:0016301">
    <property type="term" value="F:kinase activity"/>
    <property type="evidence" value="ECO:0007669"/>
    <property type="project" value="UniProtKB-KW"/>
</dbReference>
<evidence type="ECO:0000259" key="3">
    <source>
        <dbReference type="Pfam" id="PF03109"/>
    </source>
</evidence>
<evidence type="ECO:0000256" key="1">
    <source>
        <dbReference type="ARBA" id="ARBA00009670"/>
    </source>
</evidence>
<dbReference type="PANTHER" id="PTHR10566">
    <property type="entry name" value="CHAPERONE-ACTIVITY OF BC1 COMPLEX CABC1 -RELATED"/>
    <property type="match status" value="1"/>
</dbReference>
<dbReference type="InterPro" id="IPR011009">
    <property type="entry name" value="Kinase-like_dom_sf"/>
</dbReference>
<keyword evidence="5" id="KW-1185">Reference proteome</keyword>
<feature type="transmembrane region" description="Helical" evidence="2">
    <location>
        <begin position="494"/>
        <end position="514"/>
    </location>
</feature>
<organism evidence="4 5">
    <name type="scientific">Elizabethkingia argenteiflava</name>
    <dbReference type="NCBI Taxonomy" id="2681556"/>
    <lineage>
        <taxon>Bacteria</taxon>
        <taxon>Pseudomonadati</taxon>
        <taxon>Bacteroidota</taxon>
        <taxon>Flavobacteriia</taxon>
        <taxon>Flavobacteriales</taxon>
        <taxon>Weeksellaceae</taxon>
        <taxon>Elizabethkingia</taxon>
    </lineage>
</organism>
<dbReference type="Pfam" id="PF03109">
    <property type="entry name" value="ABC1"/>
    <property type="match status" value="1"/>
</dbReference>
<dbReference type="CDD" id="cd05121">
    <property type="entry name" value="ABC1_ADCK3-like"/>
    <property type="match status" value="1"/>
</dbReference>
<comment type="caution">
    <text evidence="4">The sequence shown here is derived from an EMBL/GenBank/DDBJ whole genome shotgun (WGS) entry which is preliminary data.</text>
</comment>
<keyword evidence="4" id="KW-0808">Transferase</keyword>
<dbReference type="Proteomes" id="UP000553459">
    <property type="component" value="Unassembled WGS sequence"/>
</dbReference>
<feature type="transmembrane region" description="Helical" evidence="2">
    <location>
        <begin position="520"/>
        <end position="545"/>
    </location>
</feature>
<evidence type="ECO:0000313" key="4">
    <source>
        <dbReference type="EMBL" id="NAW51559.1"/>
    </source>
</evidence>
<evidence type="ECO:0000313" key="5">
    <source>
        <dbReference type="Proteomes" id="UP000553459"/>
    </source>
</evidence>
<evidence type="ECO:0000256" key="2">
    <source>
        <dbReference type="SAM" id="Phobius"/>
    </source>
</evidence>
<comment type="similarity">
    <text evidence="1">Belongs to the protein kinase superfamily. ADCK protein kinase family.</text>
</comment>
<dbReference type="SUPFAM" id="SSF56112">
    <property type="entry name" value="Protein kinase-like (PK-like)"/>
    <property type="match status" value="1"/>
</dbReference>
<gene>
    <name evidence="4" type="ORF">GNY06_09260</name>
</gene>
<dbReference type="InterPro" id="IPR004147">
    <property type="entry name" value="ABC1_dom"/>
</dbReference>
<feature type="domain" description="ABC1 atypical kinase-like" evidence="3">
    <location>
        <begin position="90"/>
        <end position="333"/>
    </location>
</feature>
<dbReference type="RefSeq" id="WP_166519837.1">
    <property type="nucleotide sequence ID" value="NZ_JAAABJ010000556.1"/>
</dbReference>
<name>A0A845PTJ3_9FLAO</name>
<dbReference type="InterPro" id="IPR050154">
    <property type="entry name" value="UbiB_kinase"/>
</dbReference>
<proteinExistence type="inferred from homology"/>
<sequence length="549" mass="62322">MLNRQQRKLKRTSRLISVLTKYGFKDIVSRIGRPASDKITLSDEGNTSNTLYERMRMALEELGPFFVKIGQAFSSREDILPLKMIEELQKLQDRVEVQELNLEAILESQLGMRSSEVFQSIDHQPIAAASIAQVYRAVFKDGSPVVLKVKRPGIQSIIEDDLLLMKDLAKIIHTYFEFAQDLNLHKAIAAFEKSLLAELSLLQEKDHIQKLAFNFRHNSCTYVPKVYEELCSNELLCMEFIEGVKVTDITGLRNYRLVPEIIADQGLQLFLSQILDYGFFHADPHAGNILVKPDGKIVFIDLGAMGTIYPSDKELLENFVIHFIAKRPKKLVETIKNMAIEIKIQDDRKLEYEIQEILDFVHNSALDKIDVGFILKKFRVIFTDNKIEMPEYFYLLVRGISLIESVGRKINPEMNLVKSVEPHVKKILKKRLSPTYLLNKGVKRAEEIGEYIDILPREITSVLLKTREGSLSVNTEIKNLPQTNKILERAANNIILTLILCTHIIATAILWGAGVGPLLGSIPVLGLIGILLSLVILVVLSLRLLRKSK</sequence>
<reference evidence="4 5" key="1">
    <citation type="submission" date="2019-11" db="EMBL/GenBank/DDBJ databases">
        <title>Characterization of Elizabethkingia argenteiflava sp. nov., isolated from inner surface of Soybean Pods.</title>
        <authorList>
            <person name="Mo S."/>
        </authorList>
    </citation>
    <scope>NUCLEOTIDE SEQUENCE [LARGE SCALE GENOMIC DNA]</scope>
    <source>
        <strain evidence="4 5">YB22</strain>
    </source>
</reference>
<keyword evidence="4" id="KW-0418">Kinase</keyword>
<accession>A0A845PTJ3</accession>
<dbReference type="AlphaFoldDB" id="A0A845PTJ3"/>
<keyword evidence="2" id="KW-0472">Membrane</keyword>
<dbReference type="EMBL" id="JAAABJ010000556">
    <property type="protein sequence ID" value="NAW51559.1"/>
    <property type="molecule type" value="Genomic_DNA"/>
</dbReference>
<keyword evidence="2" id="KW-0812">Transmembrane</keyword>
<protein>
    <submittedName>
        <fullName evidence="4">AarF/ABC1/UbiB kinase family protein</fullName>
    </submittedName>
</protein>
<keyword evidence="2" id="KW-1133">Transmembrane helix</keyword>